<dbReference type="Proteomes" id="UP000052258">
    <property type="component" value="Unassembled WGS sequence"/>
</dbReference>
<dbReference type="InterPro" id="IPR024976">
    <property type="entry name" value="DUF3885"/>
</dbReference>
<comment type="caution">
    <text evidence="2">The sequence shown here is derived from an EMBL/GenBank/DDBJ whole genome shotgun (WGS) entry which is preliminary data.</text>
</comment>
<organism evidence="2 3">
    <name type="scientific">Listeria fleischmannii 1991</name>
    <dbReference type="NCBI Taxonomy" id="1430899"/>
    <lineage>
        <taxon>Bacteria</taxon>
        <taxon>Bacillati</taxon>
        <taxon>Bacillota</taxon>
        <taxon>Bacilli</taxon>
        <taxon>Bacillales</taxon>
        <taxon>Listeriaceae</taxon>
        <taxon>Listeria</taxon>
    </lineage>
</organism>
<evidence type="ECO:0000313" key="2">
    <source>
        <dbReference type="EMBL" id="KMT58777.1"/>
    </source>
</evidence>
<sequence length="175" mass="20801">MNEKKDFIHLLQEEGIRFEVGNPNLLSTSSHYMEQVDERSVAIFYELFEEDEDIQIMIHDYHKRKTRSTGVIKKFIKNKKIKYTSKVRKVNGIESYFEINIRCRVNEIRIKQLLHHIASKDIIGTPNSDLDYFIIGVTNKQIYHLYDDRGLDIFLPSESRRADIKTKYQSWVLSE</sequence>
<evidence type="ECO:0000313" key="3">
    <source>
        <dbReference type="Proteomes" id="UP000052258"/>
    </source>
</evidence>
<gene>
    <name evidence="2" type="ORF">X560_1993</name>
</gene>
<accession>A0A0J8G7Y1</accession>
<dbReference type="PATRIC" id="fig|1430899.3.peg.2042"/>
<dbReference type="AlphaFoldDB" id="A0A0J8G7Y1"/>
<feature type="domain" description="DUF3885" evidence="1">
    <location>
        <begin position="13"/>
        <end position="174"/>
    </location>
</feature>
<dbReference type="EMBL" id="AZHO01000024">
    <property type="protein sequence ID" value="KMT58777.1"/>
    <property type="molecule type" value="Genomic_DNA"/>
</dbReference>
<proteinExistence type="predicted"/>
<reference evidence="2 3" key="1">
    <citation type="journal article" date="2015" name="Genome Biol. Evol.">
        <title>Comparative Genomics of Listeria Sensu Lato: Genus-Wide Differences in Evolutionary Dynamics and the Progressive Gain of Complex, Potentially Pathogenicity-Related Traits through Lateral Gene Transfer.</title>
        <authorList>
            <person name="Chiara M."/>
            <person name="Caruso M."/>
            <person name="D'Erchia A.M."/>
            <person name="Manzari C."/>
            <person name="Fraccalvieri R."/>
            <person name="Goffredo E."/>
            <person name="Latorre L."/>
            <person name="Miccolupo A."/>
            <person name="Padalino I."/>
            <person name="Santagada G."/>
            <person name="Chiocco D."/>
            <person name="Pesole G."/>
            <person name="Horner D.S."/>
            <person name="Parisi A."/>
        </authorList>
    </citation>
    <scope>NUCLEOTIDE SEQUENCE [LARGE SCALE GENOMIC DNA]</scope>
    <source>
        <strain evidence="2 3">1991</strain>
    </source>
</reference>
<dbReference type="OrthoDB" id="72213at2"/>
<dbReference type="Pfam" id="PF13021">
    <property type="entry name" value="DUF3885"/>
    <property type="match status" value="1"/>
</dbReference>
<name>A0A0J8G7Y1_9LIST</name>
<keyword evidence="3" id="KW-1185">Reference proteome</keyword>
<evidence type="ECO:0000259" key="1">
    <source>
        <dbReference type="Pfam" id="PF13021"/>
    </source>
</evidence>
<protein>
    <recommendedName>
        <fullName evidence="1">DUF3885 domain-containing protein</fullName>
    </recommendedName>
</protein>
<dbReference type="RefSeq" id="WP_059140142.1">
    <property type="nucleotide sequence ID" value="NZ_KQ130617.1"/>
</dbReference>